<dbReference type="SUPFAM" id="SSF55874">
    <property type="entry name" value="ATPase domain of HSP90 chaperone/DNA topoisomerase II/histidine kinase"/>
    <property type="match status" value="1"/>
</dbReference>
<evidence type="ECO:0000256" key="2">
    <source>
        <dbReference type="ARBA" id="ARBA00012438"/>
    </source>
</evidence>
<dbReference type="GO" id="GO:0005524">
    <property type="term" value="F:ATP binding"/>
    <property type="evidence" value="ECO:0007669"/>
    <property type="project" value="UniProtKB-KW"/>
</dbReference>
<keyword evidence="8" id="KW-0472">Membrane</keyword>
<feature type="domain" description="Histidine kinase" evidence="9">
    <location>
        <begin position="476"/>
        <end position="580"/>
    </location>
</feature>
<evidence type="ECO:0000256" key="8">
    <source>
        <dbReference type="SAM" id="Phobius"/>
    </source>
</evidence>
<feature type="transmembrane region" description="Helical" evidence="8">
    <location>
        <begin position="291"/>
        <end position="314"/>
    </location>
</feature>
<dbReference type="KEGG" id="cchl:FPL14_26220"/>
<dbReference type="PANTHER" id="PTHR34220:SF7">
    <property type="entry name" value="SENSOR HISTIDINE KINASE YPDA"/>
    <property type="match status" value="1"/>
</dbReference>
<keyword evidence="6" id="KW-0067">ATP-binding</keyword>
<evidence type="ECO:0000256" key="6">
    <source>
        <dbReference type="ARBA" id="ARBA00022840"/>
    </source>
</evidence>
<evidence type="ECO:0000256" key="3">
    <source>
        <dbReference type="ARBA" id="ARBA00022679"/>
    </source>
</evidence>
<dbReference type="PROSITE" id="PS50109">
    <property type="entry name" value="HIS_KIN"/>
    <property type="match status" value="1"/>
</dbReference>
<dbReference type="InterPro" id="IPR003594">
    <property type="entry name" value="HATPase_dom"/>
</dbReference>
<dbReference type="EMBL" id="CP041969">
    <property type="protein sequence ID" value="QMV44271.1"/>
    <property type="molecule type" value="Genomic_DNA"/>
</dbReference>
<dbReference type="SMART" id="SM00387">
    <property type="entry name" value="HATPase_c"/>
    <property type="match status" value="1"/>
</dbReference>
<accession>A0A7G5C4Y7</accession>
<keyword evidence="3" id="KW-0808">Transferase</keyword>
<dbReference type="Pfam" id="PF02518">
    <property type="entry name" value="HATPase_c"/>
    <property type="match status" value="1"/>
</dbReference>
<keyword evidence="4" id="KW-0547">Nucleotide-binding</keyword>
<keyword evidence="7" id="KW-0902">Two-component regulatory system</keyword>
<dbReference type="InterPro" id="IPR036890">
    <property type="entry name" value="HATPase_C_sf"/>
</dbReference>
<dbReference type="RefSeq" id="WP_182300506.1">
    <property type="nucleotide sequence ID" value="NZ_CP041969.1"/>
</dbReference>
<dbReference type="InterPro" id="IPR050640">
    <property type="entry name" value="Bact_2-comp_sensor_kinase"/>
</dbReference>
<sequence>MSALRFLRRMPHPFKSGTLRRTLVIYLLIACLFPPILFSGYTYSSLHSILTHKIRAGIDASLKQEAMGLENVLSNLDFVSKQFALDGQTAEKVKAYLNTRKVTEKAEMMKDIEESLNVINFTNPNLGLTVYYNPNESNPILFTNLAVSSSFGIAELPNFVHYNGASYFGPHRTQYKNSDNTVFSSLREVRTDGEQSVYIYLESNSNLFREIMNSKWYGMQVSHYLINEVGEAFYSDEGVSPLDTASLRWEMASSGDQLHEGHYLFGYESSQGWKLVTAVDKDAFNHEINVWMWRMGALFIISFAFAIFLAMMIWRKVYGSLRKVNREIVRMTGDREAPVVLTRVEEFDQLLRNFQVMKTTVNELISEISNNERMKGQLEMEKLLSQINPHFLHNTLNTVQWLARSNGQDDIDRLLTLLVQVLHYNMGKQSLIVTVREEIEALKNYIELQGFRYDGELDFHIDIDDSTLNLPIPRFLLQPLVENAIYHGKNEERGEIRISIKLTARGKIRLEVRDNGPGIDPDTVQRLIGGSGDRPILGMGIGLKYVRSLLRRYYGDEDLLMIDSQPGEGTVLSVEIPNDIKEERYDQRLSG</sequence>
<evidence type="ECO:0000256" key="7">
    <source>
        <dbReference type="ARBA" id="ARBA00023012"/>
    </source>
</evidence>
<keyword evidence="11" id="KW-1185">Reference proteome</keyword>
<dbReference type="PRINTS" id="PR00344">
    <property type="entry name" value="BCTRLSENSOR"/>
</dbReference>
<dbReference type="EC" id="2.7.13.3" evidence="2"/>
<dbReference type="PANTHER" id="PTHR34220">
    <property type="entry name" value="SENSOR HISTIDINE KINASE YPDA"/>
    <property type="match status" value="1"/>
</dbReference>
<dbReference type="AlphaFoldDB" id="A0A7G5C4Y7"/>
<evidence type="ECO:0000259" key="9">
    <source>
        <dbReference type="PROSITE" id="PS50109"/>
    </source>
</evidence>
<proteinExistence type="predicted"/>
<keyword evidence="8" id="KW-0812">Transmembrane</keyword>
<name>A0A7G5C4Y7_9BACL</name>
<dbReference type="InterPro" id="IPR004358">
    <property type="entry name" value="Sig_transdc_His_kin-like_C"/>
</dbReference>
<organism evidence="10 11">
    <name type="scientific">Cohnella cholangitidis</name>
    <dbReference type="NCBI Taxonomy" id="2598458"/>
    <lineage>
        <taxon>Bacteria</taxon>
        <taxon>Bacillati</taxon>
        <taxon>Bacillota</taxon>
        <taxon>Bacilli</taxon>
        <taxon>Bacillales</taxon>
        <taxon>Paenibacillaceae</taxon>
        <taxon>Cohnella</taxon>
    </lineage>
</organism>
<evidence type="ECO:0000256" key="4">
    <source>
        <dbReference type="ARBA" id="ARBA00022741"/>
    </source>
</evidence>
<comment type="catalytic activity">
    <reaction evidence="1">
        <text>ATP + protein L-histidine = ADP + protein N-phospho-L-histidine.</text>
        <dbReference type="EC" id="2.7.13.3"/>
    </reaction>
</comment>
<dbReference type="InterPro" id="IPR005467">
    <property type="entry name" value="His_kinase_dom"/>
</dbReference>
<reference evidence="10 11" key="1">
    <citation type="submission" date="2019-07" db="EMBL/GenBank/DDBJ databases">
        <authorList>
            <person name="Kim J.K."/>
            <person name="Cheong H.-M."/>
            <person name="Choi Y."/>
            <person name="Hwang K.J."/>
            <person name="Lee S."/>
            <person name="Choi C."/>
        </authorList>
    </citation>
    <scope>NUCLEOTIDE SEQUENCE [LARGE SCALE GENOMIC DNA]</scope>
    <source>
        <strain evidence="10 11">KS 22</strain>
    </source>
</reference>
<dbReference type="Gene3D" id="6.10.340.10">
    <property type="match status" value="1"/>
</dbReference>
<keyword evidence="8" id="KW-1133">Transmembrane helix</keyword>
<evidence type="ECO:0000256" key="1">
    <source>
        <dbReference type="ARBA" id="ARBA00000085"/>
    </source>
</evidence>
<dbReference type="GO" id="GO:0016020">
    <property type="term" value="C:membrane"/>
    <property type="evidence" value="ECO:0007669"/>
    <property type="project" value="InterPro"/>
</dbReference>
<protein>
    <recommendedName>
        <fullName evidence="2">histidine kinase</fullName>
        <ecNumber evidence="2">2.7.13.3</ecNumber>
    </recommendedName>
</protein>
<dbReference type="Proteomes" id="UP000515679">
    <property type="component" value="Chromosome"/>
</dbReference>
<dbReference type="GO" id="GO:0000155">
    <property type="term" value="F:phosphorelay sensor kinase activity"/>
    <property type="evidence" value="ECO:0007669"/>
    <property type="project" value="InterPro"/>
</dbReference>
<dbReference type="Gene3D" id="3.30.565.10">
    <property type="entry name" value="Histidine kinase-like ATPase, C-terminal domain"/>
    <property type="match status" value="1"/>
</dbReference>
<keyword evidence="5 10" id="KW-0418">Kinase</keyword>
<evidence type="ECO:0000313" key="11">
    <source>
        <dbReference type="Proteomes" id="UP000515679"/>
    </source>
</evidence>
<dbReference type="Pfam" id="PF06580">
    <property type="entry name" value="His_kinase"/>
    <property type="match status" value="1"/>
</dbReference>
<evidence type="ECO:0000256" key="5">
    <source>
        <dbReference type="ARBA" id="ARBA00022777"/>
    </source>
</evidence>
<dbReference type="InterPro" id="IPR010559">
    <property type="entry name" value="Sig_transdc_His_kin_internal"/>
</dbReference>
<gene>
    <name evidence="10" type="ORF">FPL14_26220</name>
</gene>
<evidence type="ECO:0000313" key="10">
    <source>
        <dbReference type="EMBL" id="QMV44271.1"/>
    </source>
</evidence>